<dbReference type="SUPFAM" id="SSF48452">
    <property type="entry name" value="TPR-like"/>
    <property type="match status" value="1"/>
</dbReference>
<evidence type="ECO:0000256" key="4">
    <source>
        <dbReference type="SAM" id="SignalP"/>
    </source>
</evidence>
<keyword evidence="4" id="KW-0732">Signal</keyword>
<dbReference type="PANTHER" id="PTHR44943">
    <property type="entry name" value="CELLULOSE SYNTHASE OPERON PROTEIN C"/>
    <property type="match status" value="1"/>
</dbReference>
<accession>A0A327VS74</accession>
<dbReference type="InterPro" id="IPR011990">
    <property type="entry name" value="TPR-like_helical_dom_sf"/>
</dbReference>
<evidence type="ECO:0000313" key="5">
    <source>
        <dbReference type="EMBL" id="RAJ77406.1"/>
    </source>
</evidence>
<feature type="repeat" description="TPR" evidence="3">
    <location>
        <begin position="19"/>
        <end position="52"/>
    </location>
</feature>
<dbReference type="Pfam" id="PF13432">
    <property type="entry name" value="TPR_16"/>
    <property type="match status" value="1"/>
</dbReference>
<keyword evidence="2 3" id="KW-0802">TPR repeat</keyword>
<feature type="signal peptide" evidence="4">
    <location>
        <begin position="1"/>
        <end position="19"/>
    </location>
</feature>
<dbReference type="AlphaFoldDB" id="A0A327VS74"/>
<comment type="caution">
    <text evidence="5">The sequence shown here is derived from an EMBL/GenBank/DDBJ whole genome shotgun (WGS) entry which is preliminary data.</text>
</comment>
<reference evidence="5 6" key="1">
    <citation type="submission" date="2018-06" db="EMBL/GenBank/DDBJ databases">
        <title>Genomic Encyclopedia of Archaeal and Bacterial Type Strains, Phase II (KMG-II): from individual species to whole genera.</title>
        <authorList>
            <person name="Goeker M."/>
        </authorList>
    </citation>
    <scope>NUCLEOTIDE SEQUENCE [LARGE SCALE GENOMIC DNA]</scope>
    <source>
        <strain evidence="5 6">DSM 29821</strain>
    </source>
</reference>
<keyword evidence="6" id="KW-1185">Reference proteome</keyword>
<proteinExistence type="predicted"/>
<sequence length="679" mass="77350">MKVLMIFISLLFTFHVCNAQQTLQSGFDMLEKGDFRQAADFFKTYLKTDPQNRTALLCYGRAIGLLGDVKEAQQIFAELEQRYPGDFEIRLNIAESLMWGKQFKQANTLYHSLTASQPGSFPANLGYANSFAALLQYDSATLFIQKALTIMPGNKGALTSLKYIRLAQADQYTRKQKYNAAMALLDSNLHLFPGDPQTIIAKANLLTTTEKYDAALKNYDYLIKNNLSLTDAYLGASYTLFLQRRKQTALTYAEKAVATADTAGIRKAKIGLATALGWNGRYKEAFRILDTLERSDPGNQDVHLRRAMLLEWSKNFGRSLSLFRRTLLQVPTSFDANLGTADVLFAQEMDAESLRYVDSTLKYFPGQKDAMAFMDRLSLRHGPTFTTQDYRSTDIGGNIAYNINAAVAFDISPPLRMSVLYSSRFASNKYDGSNARNDNYALGIRWRIKPWWLASGVLNNAVIFADSTSSYIQTELATEFKFAKWNTLELKYKSDLQNFTASLISSRITMNNFIATYNLNTPIKLGLFTQYYYSAYSDNNKRNLLFASLYYNILTDPILKAGFNYNLIRFKYPSVVYFSPDHFTSMEIFADFENLDIIKRRFLYQIIGATGSQRIDDQRSQWIYRFNILAGYRPVNNLEICGYYMHSNSAGSTVAGYAYTEYGIKGKWILKGIYQKYRK</sequence>
<evidence type="ECO:0000256" key="2">
    <source>
        <dbReference type="ARBA" id="ARBA00022803"/>
    </source>
</evidence>
<feature type="chain" id="PRO_5016324196" evidence="4">
    <location>
        <begin position="20"/>
        <end position="679"/>
    </location>
</feature>
<dbReference type="PROSITE" id="PS50005">
    <property type="entry name" value="TPR"/>
    <property type="match status" value="1"/>
</dbReference>
<keyword evidence="1" id="KW-0677">Repeat</keyword>
<gene>
    <name evidence="5" type="ORF">CLV59_107173</name>
</gene>
<dbReference type="Proteomes" id="UP000249819">
    <property type="component" value="Unassembled WGS sequence"/>
</dbReference>
<evidence type="ECO:0000313" key="6">
    <source>
        <dbReference type="Proteomes" id="UP000249819"/>
    </source>
</evidence>
<protein>
    <submittedName>
        <fullName evidence="5">Tetratricopeptide repeat protein</fullName>
    </submittedName>
</protein>
<dbReference type="Pfam" id="PF14559">
    <property type="entry name" value="TPR_19"/>
    <property type="match status" value="1"/>
</dbReference>
<dbReference type="Gene3D" id="1.25.40.10">
    <property type="entry name" value="Tetratricopeptide repeat domain"/>
    <property type="match status" value="2"/>
</dbReference>
<dbReference type="SUPFAM" id="SSF81901">
    <property type="entry name" value="HCP-like"/>
    <property type="match status" value="1"/>
</dbReference>
<dbReference type="InterPro" id="IPR051685">
    <property type="entry name" value="Ycf3/AcsC/BcsC/TPR_MFPF"/>
</dbReference>
<organism evidence="5 6">
    <name type="scientific">Chitinophaga dinghuensis</name>
    <dbReference type="NCBI Taxonomy" id="1539050"/>
    <lineage>
        <taxon>Bacteria</taxon>
        <taxon>Pseudomonadati</taxon>
        <taxon>Bacteroidota</taxon>
        <taxon>Chitinophagia</taxon>
        <taxon>Chitinophagales</taxon>
        <taxon>Chitinophagaceae</taxon>
        <taxon>Chitinophaga</taxon>
    </lineage>
</organism>
<dbReference type="InterPro" id="IPR019734">
    <property type="entry name" value="TPR_rpt"/>
</dbReference>
<dbReference type="RefSeq" id="WP_111593999.1">
    <property type="nucleotide sequence ID" value="NZ_QLMA01000007.1"/>
</dbReference>
<dbReference type="OrthoDB" id="919555at2"/>
<dbReference type="PANTHER" id="PTHR44943:SF8">
    <property type="entry name" value="TPR REPEAT-CONTAINING PROTEIN MJ0263"/>
    <property type="match status" value="1"/>
</dbReference>
<evidence type="ECO:0000256" key="1">
    <source>
        <dbReference type="ARBA" id="ARBA00022737"/>
    </source>
</evidence>
<dbReference type="EMBL" id="QLMA01000007">
    <property type="protein sequence ID" value="RAJ77406.1"/>
    <property type="molecule type" value="Genomic_DNA"/>
</dbReference>
<name>A0A327VS74_9BACT</name>
<evidence type="ECO:0000256" key="3">
    <source>
        <dbReference type="PROSITE-ProRule" id="PRU00339"/>
    </source>
</evidence>